<organism evidence="2 3">
    <name type="scientific">Halalkalibacter suaedae</name>
    <dbReference type="NCBI Taxonomy" id="2822140"/>
    <lineage>
        <taxon>Bacteria</taxon>
        <taxon>Bacillati</taxon>
        <taxon>Bacillota</taxon>
        <taxon>Bacilli</taxon>
        <taxon>Bacillales</taxon>
        <taxon>Bacillaceae</taxon>
        <taxon>Halalkalibacter</taxon>
    </lineage>
</organism>
<keyword evidence="3" id="KW-1185">Reference proteome</keyword>
<sequence>MNIPFLLFVALILLFLQGMIVVKWGLSKIEYSRKFSQSVAFEGEMIEMIDEIANRKLLPVPWLRLESKIDENLVFDQIEGTNRGDMHLTLFSLMPFQKIKRRQKVTCAKRGYYGFETVSISTGDSVGFGETFQTSSSSTNLTVYPKIIDMDEIPLPSQSWLGDIITKRWIIEDPFVMSGIREYTTGDPMHTVNWKATARTGSLQVSKKDFTADHHLMIYLNFDQTEDKWLPIINEEILERGLSYAASIAHHTLSQGIPTGFGCNSYLVTSEDKKKSVKLYPATGKVQLNVLLEHMGKAAMANSSSFYEFLEEEVENRLEQTDILLITSAVTEKMQDQINLLERRGNKIEVLWLEDYTPEKRR</sequence>
<feature type="domain" description="DUF58" evidence="1">
    <location>
        <begin position="180"/>
        <end position="346"/>
    </location>
</feature>
<evidence type="ECO:0000259" key="1">
    <source>
        <dbReference type="Pfam" id="PF01882"/>
    </source>
</evidence>
<proteinExistence type="predicted"/>
<dbReference type="PANTHER" id="PTHR34351:SF2">
    <property type="entry name" value="DUF58 DOMAIN-CONTAINING PROTEIN"/>
    <property type="match status" value="1"/>
</dbReference>
<name>A0A941ANK1_9BACI</name>
<dbReference type="Pfam" id="PF01882">
    <property type="entry name" value="DUF58"/>
    <property type="match status" value="1"/>
</dbReference>
<accession>A0A941ANK1</accession>
<gene>
    <name evidence="2" type="ORF">J7W16_04725</name>
</gene>
<evidence type="ECO:0000313" key="3">
    <source>
        <dbReference type="Proteomes" id="UP000678228"/>
    </source>
</evidence>
<dbReference type="PANTHER" id="PTHR34351">
    <property type="entry name" value="SLR1927 PROTEIN-RELATED"/>
    <property type="match status" value="1"/>
</dbReference>
<comment type="caution">
    <text evidence="2">The sequence shown here is derived from an EMBL/GenBank/DDBJ whole genome shotgun (WGS) entry which is preliminary data.</text>
</comment>
<dbReference type="Proteomes" id="UP000678228">
    <property type="component" value="Unassembled WGS sequence"/>
</dbReference>
<dbReference type="RefSeq" id="WP_210596072.1">
    <property type="nucleotide sequence ID" value="NZ_JAGKSQ010000002.1"/>
</dbReference>
<reference evidence="2" key="1">
    <citation type="submission" date="2021-03" db="EMBL/GenBank/DDBJ databases">
        <title>Bacillus suaedae sp. nov., isolated from Suaeda aralocaspica.</title>
        <authorList>
            <person name="Lei R.F.R."/>
        </authorList>
    </citation>
    <scope>NUCLEOTIDE SEQUENCE</scope>
    <source>
        <strain evidence="2">YZJH907-2</strain>
    </source>
</reference>
<dbReference type="EMBL" id="JAGKSQ010000002">
    <property type="protein sequence ID" value="MBP3950427.1"/>
    <property type="molecule type" value="Genomic_DNA"/>
</dbReference>
<protein>
    <submittedName>
        <fullName evidence="2">DUF58 domain-containing protein</fullName>
    </submittedName>
</protein>
<evidence type="ECO:0000313" key="2">
    <source>
        <dbReference type="EMBL" id="MBP3950427.1"/>
    </source>
</evidence>
<dbReference type="AlphaFoldDB" id="A0A941ANK1"/>
<dbReference type="InterPro" id="IPR002881">
    <property type="entry name" value="DUF58"/>
</dbReference>